<keyword evidence="13" id="KW-1185">Reference proteome</keyword>
<evidence type="ECO:0000256" key="4">
    <source>
        <dbReference type="ARBA" id="ARBA00022723"/>
    </source>
</evidence>
<dbReference type="InterPro" id="IPR001841">
    <property type="entry name" value="Znf_RING"/>
</dbReference>
<evidence type="ECO:0000256" key="5">
    <source>
        <dbReference type="ARBA" id="ARBA00022771"/>
    </source>
</evidence>
<dbReference type="PROSITE" id="PS00518">
    <property type="entry name" value="ZF_RING_1"/>
    <property type="match status" value="1"/>
</dbReference>
<dbReference type="EC" id="2.3.2.27" evidence="2"/>
<evidence type="ECO:0000259" key="11">
    <source>
        <dbReference type="PROSITE" id="PS50089"/>
    </source>
</evidence>
<dbReference type="EMBL" id="LSYS01002894">
    <property type="protein sequence ID" value="OPJ85213.1"/>
    <property type="molecule type" value="Genomic_DNA"/>
</dbReference>
<dbReference type="AlphaFoldDB" id="A0A1V4KLF0"/>
<dbReference type="GO" id="GO:0008270">
    <property type="term" value="F:zinc ion binding"/>
    <property type="evidence" value="ECO:0007669"/>
    <property type="project" value="UniProtKB-KW"/>
</dbReference>
<dbReference type="SMART" id="SM00184">
    <property type="entry name" value="RING"/>
    <property type="match status" value="1"/>
</dbReference>
<keyword evidence="8" id="KW-0804">Transcription</keyword>
<feature type="region of interest" description="Disordered" evidence="10">
    <location>
        <begin position="231"/>
        <end position="291"/>
    </location>
</feature>
<dbReference type="InterPro" id="IPR017907">
    <property type="entry name" value="Znf_RING_CS"/>
</dbReference>
<keyword evidence="6" id="KW-0862">Zinc</keyword>
<feature type="compositionally biased region" description="Low complexity" evidence="10">
    <location>
        <begin position="232"/>
        <end position="259"/>
    </location>
</feature>
<dbReference type="InterPro" id="IPR013083">
    <property type="entry name" value="Znf_RING/FYVE/PHD"/>
</dbReference>
<evidence type="ECO:0000256" key="9">
    <source>
        <dbReference type="PROSITE-ProRule" id="PRU00175"/>
    </source>
</evidence>
<protein>
    <recommendedName>
        <fullName evidence="2">RING-type E3 ubiquitin transferase</fullName>
        <ecNumber evidence="2">2.3.2.27</ecNumber>
    </recommendedName>
</protein>
<feature type="domain" description="RING-type" evidence="11">
    <location>
        <begin position="9"/>
        <end position="48"/>
    </location>
</feature>
<reference evidence="12 13" key="1">
    <citation type="submission" date="2016-02" db="EMBL/GenBank/DDBJ databases">
        <title>Band-tailed pigeon sequencing and assembly.</title>
        <authorList>
            <person name="Soares A.E."/>
            <person name="Novak B.J."/>
            <person name="Rice E.S."/>
            <person name="O'Connell B."/>
            <person name="Chang D."/>
            <person name="Weber S."/>
            <person name="Shapiro B."/>
        </authorList>
    </citation>
    <scope>NUCLEOTIDE SEQUENCE [LARGE SCALE GENOMIC DNA]</scope>
    <source>
        <strain evidence="12">BTP2013</strain>
        <tissue evidence="12">Blood</tissue>
    </source>
</reference>
<dbReference type="GO" id="GO:0006513">
    <property type="term" value="P:protein monoubiquitination"/>
    <property type="evidence" value="ECO:0007669"/>
    <property type="project" value="TreeGrafter"/>
</dbReference>
<name>A0A1V4KLF0_PATFA</name>
<keyword evidence="5 9" id="KW-0863">Zinc-finger</keyword>
<dbReference type="PROSITE" id="PS50089">
    <property type="entry name" value="ZF_RING_2"/>
    <property type="match status" value="1"/>
</dbReference>
<proteinExistence type="predicted"/>
<dbReference type="GO" id="GO:0061630">
    <property type="term" value="F:ubiquitin protein ligase activity"/>
    <property type="evidence" value="ECO:0007669"/>
    <property type="project" value="UniProtKB-EC"/>
</dbReference>
<comment type="caution">
    <text evidence="12">The sequence shown here is derived from an EMBL/GenBank/DDBJ whole genome shotgun (WGS) entry which is preliminary data.</text>
</comment>
<dbReference type="Pfam" id="PF13639">
    <property type="entry name" value="zf-RING_2"/>
    <property type="match status" value="1"/>
</dbReference>
<evidence type="ECO:0000256" key="10">
    <source>
        <dbReference type="SAM" id="MobiDB-lite"/>
    </source>
</evidence>
<evidence type="ECO:0000256" key="8">
    <source>
        <dbReference type="ARBA" id="ARBA00023163"/>
    </source>
</evidence>
<dbReference type="Proteomes" id="UP000190648">
    <property type="component" value="Unassembled WGS sequence"/>
</dbReference>
<keyword evidence="3" id="KW-0808">Transferase</keyword>
<evidence type="ECO:0000256" key="6">
    <source>
        <dbReference type="ARBA" id="ARBA00022833"/>
    </source>
</evidence>
<organism evidence="12 13">
    <name type="scientific">Patagioenas fasciata monilis</name>
    <dbReference type="NCBI Taxonomy" id="372326"/>
    <lineage>
        <taxon>Eukaryota</taxon>
        <taxon>Metazoa</taxon>
        <taxon>Chordata</taxon>
        <taxon>Craniata</taxon>
        <taxon>Vertebrata</taxon>
        <taxon>Euteleostomi</taxon>
        <taxon>Archelosauria</taxon>
        <taxon>Archosauria</taxon>
        <taxon>Dinosauria</taxon>
        <taxon>Saurischia</taxon>
        <taxon>Theropoda</taxon>
        <taxon>Coelurosauria</taxon>
        <taxon>Aves</taxon>
        <taxon>Neognathae</taxon>
        <taxon>Neoaves</taxon>
        <taxon>Columbimorphae</taxon>
        <taxon>Columbiformes</taxon>
        <taxon>Columbidae</taxon>
        <taxon>Patagioenas</taxon>
    </lineage>
</organism>
<evidence type="ECO:0000256" key="7">
    <source>
        <dbReference type="ARBA" id="ARBA00023015"/>
    </source>
</evidence>
<evidence type="ECO:0000256" key="2">
    <source>
        <dbReference type="ARBA" id="ARBA00012483"/>
    </source>
</evidence>
<dbReference type="PANTHER" id="PTHR46077:SF1">
    <property type="entry name" value="TOP1 BINDING ARGININE_SERINE RICH PROTEIN, E3 UBIQUITIN LIGASE"/>
    <property type="match status" value="1"/>
</dbReference>
<dbReference type="GO" id="GO:0000209">
    <property type="term" value="P:protein polyubiquitination"/>
    <property type="evidence" value="ECO:0007669"/>
    <property type="project" value="TreeGrafter"/>
</dbReference>
<dbReference type="Gene3D" id="3.30.40.10">
    <property type="entry name" value="Zinc/RING finger domain, C3HC4 (zinc finger)"/>
    <property type="match status" value="1"/>
</dbReference>
<evidence type="ECO:0000313" key="12">
    <source>
        <dbReference type="EMBL" id="OPJ85213.1"/>
    </source>
</evidence>
<keyword evidence="7" id="KW-0805">Transcription regulation</keyword>
<dbReference type="STRING" id="372326.A0A1V4KLF0"/>
<dbReference type="OrthoDB" id="21204at2759"/>
<evidence type="ECO:0000313" key="13">
    <source>
        <dbReference type="Proteomes" id="UP000190648"/>
    </source>
</evidence>
<dbReference type="PANTHER" id="PTHR46077">
    <property type="entry name" value="E3 UBIQUITIN-PROTEIN LIGASE TOPORS"/>
    <property type="match status" value="1"/>
</dbReference>
<gene>
    <name evidence="12" type="ORF">AV530_017093</name>
</gene>
<evidence type="ECO:0000256" key="1">
    <source>
        <dbReference type="ARBA" id="ARBA00000900"/>
    </source>
</evidence>
<keyword evidence="4" id="KW-0479">Metal-binding</keyword>
<evidence type="ECO:0000256" key="3">
    <source>
        <dbReference type="ARBA" id="ARBA00022679"/>
    </source>
</evidence>
<dbReference type="SUPFAM" id="SSF57850">
    <property type="entry name" value="RING/U-box"/>
    <property type="match status" value="1"/>
</dbReference>
<comment type="catalytic activity">
    <reaction evidence="1">
        <text>S-ubiquitinyl-[E2 ubiquitin-conjugating enzyme]-L-cysteine + [acceptor protein]-L-lysine = [E2 ubiquitin-conjugating enzyme]-L-cysteine + N(6)-ubiquitinyl-[acceptor protein]-L-lysine.</text>
        <dbReference type="EC" id="2.3.2.27"/>
    </reaction>
</comment>
<accession>A0A1V4KLF0</accession>
<feature type="region of interest" description="Disordered" evidence="10">
    <location>
        <begin position="73"/>
        <end position="111"/>
    </location>
</feature>
<sequence length="291" mass="32350">MAMEEKQSCPICHEDQKDIAFVQPCQHLFCLGCILRWVNTTSNCPLCRRLMEKIKFSVRAEVDYLEHDITPPEELSVASSQADRAPSPPANSSPHRPTLSPPSSPQGMQFLGEQGAAGTQARVTVGGLPLLVWAVLFRQYRHLLYPVLPWLRWQLEAIYEEQWWLARAAEKMILYTLCCYGLDEGAVVQWIQSGLEEQAAPLVHGLINIIEQRCSEEAWRLLWSYAAEENNPAASPSPTSSRGSTPISSLDSSSYSVGSNMEEQPSTSEAALRRAPGHPPSVPIPAEQEQP</sequence>